<dbReference type="PhylomeDB" id="Q2RX31"/>
<dbReference type="STRING" id="269796.Rru_A0510"/>
<dbReference type="Gene3D" id="3.10.450.40">
    <property type="match status" value="1"/>
</dbReference>
<dbReference type="AlphaFoldDB" id="Q2RX31"/>
<proteinExistence type="predicted"/>
<dbReference type="DNASU" id="3834208"/>
<dbReference type="PANTHER" id="PTHR33415:SF12">
    <property type="entry name" value="PROTEIN EMBRYO DEFECTIVE 514"/>
    <property type="match status" value="1"/>
</dbReference>
<keyword evidence="2" id="KW-1185">Reference proteome</keyword>
<dbReference type="Proteomes" id="UP000001929">
    <property type="component" value="Chromosome"/>
</dbReference>
<dbReference type="Pfam" id="PF11523">
    <property type="entry name" value="DUF3223"/>
    <property type="match status" value="1"/>
</dbReference>
<dbReference type="eggNOG" id="ENOG5032RIR">
    <property type="taxonomic scope" value="Bacteria"/>
</dbReference>
<accession>Q2RX31</accession>
<gene>
    <name evidence="1" type="ordered locus">Rru_A0510</name>
</gene>
<dbReference type="HOGENOM" id="CLU_2343829_0_0_5"/>
<protein>
    <recommendedName>
        <fullName evidence="3">DUF3223 domain-containing protein</fullName>
    </recommendedName>
</protein>
<name>Q2RX31_RHORT</name>
<dbReference type="InterPro" id="IPR044673">
    <property type="entry name" value="DCL-like"/>
</dbReference>
<sequence length="98" mass="11160">MPAKPIDLGPMHFEKKEDAVAYLHKMLHRYDLGDKVSDDDAIILRAALAHHRDAEVKVGCGITYFSVRTADFGTRCFWLNRNDGTTEKFSHKTCIYST</sequence>
<dbReference type="PANTHER" id="PTHR33415">
    <property type="entry name" value="PROTEIN EMBRYO DEFECTIVE 514"/>
    <property type="match status" value="1"/>
</dbReference>
<reference evidence="1 2" key="1">
    <citation type="journal article" date="2011" name="Stand. Genomic Sci.">
        <title>Complete genome sequence of Rhodospirillum rubrum type strain (S1).</title>
        <authorList>
            <person name="Munk A.C."/>
            <person name="Copeland A."/>
            <person name="Lucas S."/>
            <person name="Lapidus A."/>
            <person name="Del Rio T.G."/>
            <person name="Barry K."/>
            <person name="Detter J.C."/>
            <person name="Hammon N."/>
            <person name="Israni S."/>
            <person name="Pitluck S."/>
            <person name="Brettin T."/>
            <person name="Bruce D."/>
            <person name="Han C."/>
            <person name="Tapia R."/>
            <person name="Gilna P."/>
            <person name="Schmutz J."/>
            <person name="Larimer F."/>
            <person name="Land M."/>
            <person name="Kyrpides N.C."/>
            <person name="Mavromatis K."/>
            <person name="Richardson P."/>
            <person name="Rohde M."/>
            <person name="Goker M."/>
            <person name="Klenk H.P."/>
            <person name="Zhang Y."/>
            <person name="Roberts G.P."/>
            <person name="Reslewic S."/>
            <person name="Schwartz D.C."/>
        </authorList>
    </citation>
    <scope>NUCLEOTIDE SEQUENCE [LARGE SCALE GENOMIC DNA]</scope>
    <source>
        <strain evidence="2">ATCC 11170 / ATH 1.1.1 / DSM 467 / LMG 4362 / NCIMB 8255 / S1</strain>
    </source>
</reference>
<dbReference type="EMBL" id="CP000230">
    <property type="protein sequence ID" value="ABC21314.1"/>
    <property type="molecule type" value="Genomic_DNA"/>
</dbReference>
<dbReference type="KEGG" id="rru:Rru_A0510"/>
<evidence type="ECO:0000313" key="1">
    <source>
        <dbReference type="EMBL" id="ABC21314.1"/>
    </source>
</evidence>
<dbReference type="EnsemblBacteria" id="ABC21314">
    <property type="protein sequence ID" value="ABC21314"/>
    <property type="gene ID" value="Rru_A0510"/>
</dbReference>
<evidence type="ECO:0000313" key="2">
    <source>
        <dbReference type="Proteomes" id="UP000001929"/>
    </source>
</evidence>
<organism evidence="1 2">
    <name type="scientific">Rhodospirillum rubrum (strain ATCC 11170 / ATH 1.1.1 / DSM 467 / LMG 4362 / NCIMB 8255 / S1)</name>
    <dbReference type="NCBI Taxonomy" id="269796"/>
    <lineage>
        <taxon>Bacteria</taxon>
        <taxon>Pseudomonadati</taxon>
        <taxon>Pseudomonadota</taxon>
        <taxon>Alphaproteobacteria</taxon>
        <taxon>Rhodospirillales</taxon>
        <taxon>Rhodospirillaceae</taxon>
        <taxon>Rhodospirillum</taxon>
    </lineage>
</organism>
<evidence type="ECO:0008006" key="3">
    <source>
        <dbReference type="Google" id="ProtNLM"/>
    </source>
</evidence>